<reference evidence="1 2" key="1">
    <citation type="journal article" date="2021" name="Front. Genet.">
        <title>Chromosome-Level Genome Assembly Reveals Significant Gene Expansion in the Toll and IMD Signaling Pathways of Dendrolimus kikuchii.</title>
        <authorList>
            <person name="Zhou J."/>
            <person name="Wu P."/>
            <person name="Xiong Z."/>
            <person name="Liu N."/>
            <person name="Zhao N."/>
            <person name="Ji M."/>
            <person name="Qiu Y."/>
            <person name="Yang B."/>
        </authorList>
    </citation>
    <scope>NUCLEOTIDE SEQUENCE [LARGE SCALE GENOMIC DNA]</scope>
    <source>
        <strain evidence="1">Ann1</strain>
    </source>
</reference>
<dbReference type="EMBL" id="CM034396">
    <property type="protein sequence ID" value="KAJ0178448.1"/>
    <property type="molecule type" value="Genomic_DNA"/>
</dbReference>
<keyword evidence="2" id="KW-1185">Reference proteome</keyword>
<name>A0ACC1D3F2_9NEOP</name>
<gene>
    <name evidence="1" type="ORF">K1T71_006271</name>
</gene>
<organism evidence="1 2">
    <name type="scientific">Dendrolimus kikuchii</name>
    <dbReference type="NCBI Taxonomy" id="765133"/>
    <lineage>
        <taxon>Eukaryota</taxon>
        <taxon>Metazoa</taxon>
        <taxon>Ecdysozoa</taxon>
        <taxon>Arthropoda</taxon>
        <taxon>Hexapoda</taxon>
        <taxon>Insecta</taxon>
        <taxon>Pterygota</taxon>
        <taxon>Neoptera</taxon>
        <taxon>Endopterygota</taxon>
        <taxon>Lepidoptera</taxon>
        <taxon>Glossata</taxon>
        <taxon>Ditrysia</taxon>
        <taxon>Bombycoidea</taxon>
        <taxon>Lasiocampidae</taxon>
        <taxon>Dendrolimus</taxon>
    </lineage>
</organism>
<sequence>MAEQVNQRIEEMINELEQMRRTELFDDEEIKEISRKRKEFEYHIQRRVKHKEDYIQYIAYELALLEDISIRRKQAKLTEKKNVIEMAIARRLNKLFKQFIYRFQNEIEVYFEYIRFCRAVGFEQAISGILGQMLQIHGDKPKVWQMASKWESEEQNNLNNARNFLLKGIQRHPESEVLFLELFNIELMELVFNAESEDDKIKSSIVDGVVRVVYLRPGGSGCHWQEIEQYVEEENSFPKEVNNFICMYEEALQQFPDEKLCTKYIHELLGVSENICTDYQKIRAVKHAWMYGHENALLTDDMYAFGIEMLILDNEKSNEELNEILNFASKRNPQYRSVWEEKLLLNKSNEKKMIAILQDATRSLKASDALHLYNLVLENVESNEMLKSLHKKFQSCENSVLLEVKPKLLQQMFKHNGLKAARDLYEDLIKTPPPQIEVHKIMIDIEKSQEKINVKNIRKCFECAVNHHGSDNVDIWMDYMKFEIENGNAQASPLVYRRAIGMLKKELVDEFIKAQTMAKIK</sequence>
<evidence type="ECO:0000313" key="1">
    <source>
        <dbReference type="EMBL" id="KAJ0178448.1"/>
    </source>
</evidence>
<proteinExistence type="predicted"/>
<dbReference type="Proteomes" id="UP000824533">
    <property type="component" value="Linkage Group LG10"/>
</dbReference>
<comment type="caution">
    <text evidence="1">The sequence shown here is derived from an EMBL/GenBank/DDBJ whole genome shotgun (WGS) entry which is preliminary data.</text>
</comment>
<accession>A0ACC1D3F2</accession>
<evidence type="ECO:0000313" key="2">
    <source>
        <dbReference type="Proteomes" id="UP000824533"/>
    </source>
</evidence>
<protein>
    <submittedName>
        <fullName evidence="1">Uncharacterized protein</fullName>
    </submittedName>
</protein>